<feature type="compositionally biased region" description="Pro residues" evidence="1">
    <location>
        <begin position="319"/>
        <end position="332"/>
    </location>
</feature>
<feature type="compositionally biased region" description="Polar residues" evidence="1">
    <location>
        <begin position="114"/>
        <end position="126"/>
    </location>
</feature>
<accession>A0A5B0QDM6</accession>
<dbReference type="AlphaFoldDB" id="A0A5B0QDM6"/>
<evidence type="ECO:0000256" key="1">
    <source>
        <dbReference type="SAM" id="MobiDB-lite"/>
    </source>
</evidence>
<evidence type="ECO:0000313" key="3">
    <source>
        <dbReference type="Proteomes" id="UP000324748"/>
    </source>
</evidence>
<feature type="compositionally biased region" description="Basic and acidic residues" evidence="1">
    <location>
        <begin position="242"/>
        <end position="253"/>
    </location>
</feature>
<name>A0A5B0QDM6_PUCGR</name>
<proteinExistence type="predicted"/>
<feature type="compositionally biased region" description="Polar residues" evidence="1">
    <location>
        <begin position="72"/>
        <end position="83"/>
    </location>
</feature>
<feature type="compositionally biased region" description="Polar residues" evidence="1">
    <location>
        <begin position="416"/>
        <end position="461"/>
    </location>
</feature>
<sequence length="569" mass="60272">MGPIIARRWRSSQEKAYQAPSAYPSLRPIESASDSPQPASSDLKPDHVNRQLRSGKPRASVDANSDPPPSISRPTGINRSTPTRPAEEQLTNERHHKRAKLESFPLPQDHPAVSTHSSQRKLSNPQAAREDHKSNKAELTKSDVTKESIPPPPQKYHSNLTPSVPRSHDYSYHRSSYTGSSSHHSSRGTPGSPASYRAPLNAASAGSRTNLPAGPRSWSSQKIPVAAGVPGNGPPSNSSAKEPTKHSHADPHDGSFVPERAATREGISPKTHSNPLHPKASSDKHTPTHTRSGLISGPTLNTPASEVFKSPLPLSIPITIPPPAPPPPPPNHLKPAQAPVLNLNSVPQSGSMTPKGLLPSGSLSPTVNFSKSGMNPQLASSSPSPISGTHAKVTSTAGPSTSSLRNEFSGPGMTSGHPSNGFHSSASPSLAATGSATAPGQQFRVNNYPSPKNFVGYSTTPGYPPTNNPSALVGQGPPPPPPILVDKDFERAQRMVDVCPGLAQEIAKLRSTRNSGMLASHLSSQFSTQKALMDLHWQSSEFKTMAERRKLAENQLEKFGGGISLGMGF</sequence>
<feature type="compositionally biased region" description="Low complexity" evidence="1">
    <location>
        <begin position="224"/>
        <end position="240"/>
    </location>
</feature>
<feature type="region of interest" description="Disordered" evidence="1">
    <location>
        <begin position="318"/>
        <end position="337"/>
    </location>
</feature>
<dbReference type="EMBL" id="VSWC01000026">
    <property type="protein sequence ID" value="KAA1111229.1"/>
    <property type="molecule type" value="Genomic_DNA"/>
</dbReference>
<protein>
    <submittedName>
        <fullName evidence="2">Uncharacterized protein</fullName>
    </submittedName>
</protein>
<feature type="region of interest" description="Disordered" evidence="1">
    <location>
        <begin position="343"/>
        <end position="480"/>
    </location>
</feature>
<feature type="region of interest" description="Disordered" evidence="1">
    <location>
        <begin position="1"/>
        <end position="307"/>
    </location>
</feature>
<reference evidence="2 3" key="1">
    <citation type="submission" date="2019-05" db="EMBL/GenBank/DDBJ databases">
        <title>Emergence of the Ug99 lineage of the wheat stem rust pathogen through somatic hybridization.</title>
        <authorList>
            <person name="Li F."/>
            <person name="Upadhyaya N.M."/>
            <person name="Sperschneider J."/>
            <person name="Matny O."/>
            <person name="Nguyen-Phuc H."/>
            <person name="Mago R."/>
            <person name="Raley C."/>
            <person name="Miller M.E."/>
            <person name="Silverstein K.A.T."/>
            <person name="Henningsen E."/>
            <person name="Hirsch C.D."/>
            <person name="Visser B."/>
            <person name="Pretorius Z.A."/>
            <person name="Steffenson B.J."/>
            <person name="Schwessinger B."/>
            <person name="Dodds P.N."/>
            <person name="Figueroa M."/>
        </authorList>
    </citation>
    <scope>NUCLEOTIDE SEQUENCE [LARGE SCALE GENOMIC DNA]</scope>
    <source>
        <strain evidence="2">21-0</strain>
    </source>
</reference>
<feature type="compositionally biased region" description="Polar residues" evidence="1">
    <location>
        <begin position="343"/>
        <end position="352"/>
    </location>
</feature>
<dbReference type="Proteomes" id="UP000324748">
    <property type="component" value="Unassembled WGS sequence"/>
</dbReference>
<feature type="compositionally biased region" description="Polar residues" evidence="1">
    <location>
        <begin position="289"/>
        <end position="304"/>
    </location>
</feature>
<organism evidence="2 3">
    <name type="scientific">Puccinia graminis f. sp. tritici</name>
    <dbReference type="NCBI Taxonomy" id="56615"/>
    <lineage>
        <taxon>Eukaryota</taxon>
        <taxon>Fungi</taxon>
        <taxon>Dikarya</taxon>
        <taxon>Basidiomycota</taxon>
        <taxon>Pucciniomycotina</taxon>
        <taxon>Pucciniomycetes</taxon>
        <taxon>Pucciniales</taxon>
        <taxon>Pucciniaceae</taxon>
        <taxon>Puccinia</taxon>
    </lineage>
</organism>
<gene>
    <name evidence="2" type="ORF">PGT21_000106</name>
</gene>
<feature type="compositionally biased region" description="Low complexity" evidence="1">
    <location>
        <begin position="31"/>
        <end position="42"/>
    </location>
</feature>
<evidence type="ECO:0000313" key="2">
    <source>
        <dbReference type="EMBL" id="KAA1111229.1"/>
    </source>
</evidence>
<feature type="compositionally biased region" description="Low complexity" evidence="1">
    <location>
        <begin position="173"/>
        <end position="193"/>
    </location>
</feature>
<comment type="caution">
    <text evidence="2">The sequence shown here is derived from an EMBL/GenBank/DDBJ whole genome shotgun (WGS) entry which is preliminary data.</text>
</comment>
<keyword evidence="3" id="KW-1185">Reference proteome</keyword>
<feature type="compositionally biased region" description="Polar residues" evidence="1">
    <location>
        <begin position="361"/>
        <end position="406"/>
    </location>
</feature>
<feature type="compositionally biased region" description="Basic and acidic residues" evidence="1">
    <location>
        <begin position="128"/>
        <end position="146"/>
    </location>
</feature>
<dbReference type="OrthoDB" id="2506246at2759"/>